<dbReference type="EMBL" id="KF891883">
    <property type="protein sequence ID" value="AIW01455.1"/>
    <property type="molecule type" value="Genomic_DNA"/>
</dbReference>
<name>A0A0R5RHN7_NPVSF</name>
<sequence>MEPSTSTATKRRNEDADNNGSKSKILMVENQHWVNITSKPFEAINLIWYNMNIKDKIKMLAVINKESEFDVLLRLTKPTAFAVTSLGNDTNFAVFNDAIAMTITPFKDTSYDQIYRTYCGIVDISHDERYYLYPFEKFYDIDTTDYVEGKADTSKAIEVNNSYSVYEYTRMVIDGKMYDTYEEIKMPPVEITHCNCLVKTKIVFESSKRRNMKPKINHTFPNNDRPIINPSPSEYLLLSNYYADDIIYVKYLDNPLIENVIKF</sequence>
<organismHost>
    <name type="scientific">Lepidoptera</name>
    <name type="common">moths &amp; butterflies</name>
    <dbReference type="NCBI Taxonomy" id="7088"/>
</organismHost>
<feature type="region of interest" description="Disordered" evidence="1">
    <location>
        <begin position="1"/>
        <end position="21"/>
    </location>
</feature>
<evidence type="ECO:0000313" key="2">
    <source>
        <dbReference type="EMBL" id="AIW01455.1"/>
    </source>
</evidence>
<reference evidence="2" key="2">
    <citation type="journal article" date="2015" name="BMC Genomics">
        <title>Evidence of recent interspecies horizontal gene transfer regarding nucleopolyhedrovirus infection of Spodoptera frugiperda.</title>
        <authorList>
            <person name="Barrera G.P."/>
            <person name="Belaich M.N."/>
            <person name="Patarroyo M.A."/>
            <person name="Villamizar L.F."/>
            <person name="Ghiringhelli P.D."/>
        </authorList>
    </citation>
    <scope>NUCLEOTIDE SEQUENCE</scope>
    <source>
        <strain evidence="2">Colombian</strain>
    </source>
</reference>
<organism evidence="2">
    <name type="scientific">Spodoptera frugiperda nuclear polyhedrosis virus</name>
    <name type="common">SfNPV</name>
    <dbReference type="NCBI Taxonomy" id="10455"/>
    <lineage>
        <taxon>Viruses</taxon>
        <taxon>Viruses incertae sedis</taxon>
        <taxon>Naldaviricetes</taxon>
        <taxon>Lefavirales</taxon>
        <taxon>Baculoviridae</taxon>
        <taxon>Alphabaculovirus</taxon>
        <taxon>Alphabaculovirus spofrugiperdae</taxon>
    </lineage>
</organism>
<reference evidence="2" key="1">
    <citation type="submission" date="2013-11" db="EMBL/GenBank/DDBJ databases">
        <authorList>
            <person name="Hoang H.T."/>
            <person name="Killian M.L."/>
            <person name="Madson D.M."/>
            <person name="Arruda P.H.E."/>
            <person name="Sun D."/>
            <person name="Schwartz K.J."/>
            <person name="Yoon K."/>
        </authorList>
    </citation>
    <scope>NUCLEOTIDE SEQUENCE</scope>
    <source>
        <strain evidence="2">Colombian</strain>
    </source>
</reference>
<accession>A0A0R5RHN7</accession>
<evidence type="ECO:0000256" key="1">
    <source>
        <dbReference type="SAM" id="MobiDB-lite"/>
    </source>
</evidence>
<protein>
    <submittedName>
        <fullName evidence="2">Uncharacterized protein</fullName>
    </submittedName>
</protein>
<proteinExistence type="predicted"/>